<dbReference type="InterPro" id="IPR038619">
    <property type="entry name" value="MraZ_sf"/>
</dbReference>
<keyword evidence="3" id="KW-0677">Repeat</keyword>
<dbReference type="GO" id="GO:0000976">
    <property type="term" value="F:transcription cis-regulatory region binding"/>
    <property type="evidence" value="ECO:0007669"/>
    <property type="project" value="TreeGrafter"/>
</dbReference>
<dbReference type="Gene3D" id="3.40.1550.20">
    <property type="entry name" value="Transcriptional regulator MraZ domain"/>
    <property type="match status" value="1"/>
</dbReference>
<evidence type="ECO:0000313" key="11">
    <source>
        <dbReference type="Proteomes" id="UP000001936"/>
    </source>
</evidence>
<evidence type="ECO:0000256" key="3">
    <source>
        <dbReference type="ARBA" id="ARBA00022737"/>
    </source>
</evidence>
<dbReference type="KEGG" id="ret:RHE_CH02856"/>
<dbReference type="NCBIfam" id="NF001477">
    <property type="entry name" value="PRK00326.2-4"/>
    <property type="match status" value="1"/>
</dbReference>
<dbReference type="PROSITE" id="PS51740">
    <property type="entry name" value="SPOVT_ABRB"/>
    <property type="match status" value="2"/>
</dbReference>
<sequence>MVPCYPKCALHQGNHLPIHRKAKAPPSPEASGGIWLIRLARLCLILGLSGVFLSGSLRERMFRVMSRFLSNATNRIDAKGRVSVPSAFRSVLAQCNVQELYCFQDFVFPAISVGGPDLLERFERQIAAEDPFSPDANAMSLLIHGGGVFMKLDAEGRLMVTDFIRDFTGISDEVTFVGRADHFQLWQPQAFLAAQAQAREERKLAGKRS</sequence>
<dbReference type="CDD" id="cd16321">
    <property type="entry name" value="MraZ_C"/>
    <property type="match status" value="1"/>
</dbReference>
<keyword evidence="8" id="KW-0812">Transmembrane</keyword>
<dbReference type="InterPro" id="IPR037914">
    <property type="entry name" value="SpoVT-AbrB_sf"/>
</dbReference>
<keyword evidence="8" id="KW-1133">Transmembrane helix</keyword>
<evidence type="ECO:0000256" key="7">
    <source>
        <dbReference type="HAMAP-Rule" id="MF_01008"/>
    </source>
</evidence>
<dbReference type="EMBL" id="CP000133">
    <property type="protein sequence ID" value="ABC91624.1"/>
    <property type="molecule type" value="Genomic_DNA"/>
</dbReference>
<evidence type="ECO:0000313" key="10">
    <source>
        <dbReference type="EMBL" id="ABC91624.1"/>
    </source>
</evidence>
<dbReference type="InterPro" id="IPR020603">
    <property type="entry name" value="MraZ_dom"/>
</dbReference>
<feature type="domain" description="SpoVT-AbrB" evidence="9">
    <location>
        <begin position="147"/>
        <end position="190"/>
    </location>
</feature>
<dbReference type="GO" id="GO:0005737">
    <property type="term" value="C:cytoplasm"/>
    <property type="evidence" value="ECO:0007669"/>
    <property type="project" value="UniProtKB-UniRule"/>
</dbReference>
<organism evidence="10 11">
    <name type="scientific">Rhizobium etli (strain ATCC 51251 / DSM 11541 / JCM 21823 / NBRC 15573 / CFN 42)</name>
    <dbReference type="NCBI Taxonomy" id="347834"/>
    <lineage>
        <taxon>Bacteria</taxon>
        <taxon>Pseudomonadati</taxon>
        <taxon>Pseudomonadota</taxon>
        <taxon>Alphaproteobacteria</taxon>
        <taxon>Hyphomicrobiales</taxon>
        <taxon>Rhizobiaceae</taxon>
        <taxon>Rhizobium/Agrobacterium group</taxon>
        <taxon>Rhizobium</taxon>
    </lineage>
</organism>
<dbReference type="PANTHER" id="PTHR34701">
    <property type="entry name" value="TRANSCRIPTIONAL REGULATOR MRAZ"/>
    <property type="match status" value="1"/>
</dbReference>
<keyword evidence="6 7" id="KW-0804">Transcription</keyword>
<dbReference type="GO" id="GO:2000143">
    <property type="term" value="P:negative regulation of DNA-templated transcription initiation"/>
    <property type="evidence" value="ECO:0007669"/>
    <property type="project" value="TreeGrafter"/>
</dbReference>
<dbReference type="InterPro" id="IPR035644">
    <property type="entry name" value="MraZ_C"/>
</dbReference>
<name>Q2K6B2_RHIEC</name>
<dbReference type="AlphaFoldDB" id="Q2K6B2"/>
<keyword evidence="4 7" id="KW-0805">Transcription regulation</keyword>
<proteinExistence type="inferred from homology"/>
<dbReference type="InterPro" id="IPR007159">
    <property type="entry name" value="SpoVT-AbrB_dom"/>
</dbReference>
<dbReference type="InterPro" id="IPR035642">
    <property type="entry name" value="MraZ_N"/>
</dbReference>
<dbReference type="CDD" id="cd16320">
    <property type="entry name" value="MraZ_N"/>
    <property type="match status" value="1"/>
</dbReference>
<reference evidence="10 11" key="1">
    <citation type="journal article" date="2006" name="Proc. Natl. Acad. Sci. U.S.A.">
        <title>The partitioned Rhizobium etli genome: genetic and metabolic redundancy in seven interacting replicons.</title>
        <authorList>
            <person name="Gonzalez V."/>
            <person name="Santamaria R.I."/>
            <person name="Bustos P."/>
            <person name="Hernandez-Gonzalez I."/>
            <person name="Medrano-Soto A."/>
            <person name="Moreno-Hagelsieb G."/>
            <person name="Janga S.C."/>
            <person name="Ramirez M.A."/>
            <person name="Jimenez-Jacinto V."/>
            <person name="Collado-Vides J."/>
            <person name="Davila G."/>
        </authorList>
    </citation>
    <scope>NUCLEOTIDE SEQUENCE [LARGE SCALE GENOMIC DNA]</scope>
    <source>
        <strain evidence="11">ATCC 51251 / DSM 11541 / JCM 21823 / NBRC 15573 / CFN 42</strain>
    </source>
</reference>
<dbReference type="Pfam" id="PF02381">
    <property type="entry name" value="MraZ"/>
    <property type="match status" value="1"/>
</dbReference>
<evidence type="ECO:0000256" key="4">
    <source>
        <dbReference type="ARBA" id="ARBA00023015"/>
    </source>
</evidence>
<keyword evidence="8" id="KW-0472">Membrane</keyword>
<comment type="similarity">
    <text evidence="7">Belongs to the MraZ family.</text>
</comment>
<feature type="transmembrane region" description="Helical" evidence="8">
    <location>
        <begin position="35"/>
        <end position="57"/>
    </location>
</feature>
<comment type="subcellular location">
    <subcellularLocation>
        <location evidence="7">Cytoplasm</location>
        <location evidence="7">Nucleoid</location>
    </subcellularLocation>
</comment>
<comment type="subunit">
    <text evidence="7">Forms oligomers.</text>
</comment>
<evidence type="ECO:0000256" key="6">
    <source>
        <dbReference type="ARBA" id="ARBA00023163"/>
    </source>
</evidence>
<keyword evidence="2 7" id="KW-0963">Cytoplasm</keyword>
<dbReference type="GO" id="GO:0009295">
    <property type="term" value="C:nucleoid"/>
    <property type="evidence" value="ECO:0007669"/>
    <property type="project" value="UniProtKB-SubCell"/>
</dbReference>
<dbReference type="HOGENOM" id="CLU_107907_1_0_5"/>
<dbReference type="HAMAP" id="MF_01008">
    <property type="entry name" value="MraZ"/>
    <property type="match status" value="1"/>
</dbReference>
<accession>Q2K6B2</accession>
<feature type="domain" description="SpoVT-AbrB" evidence="9">
    <location>
        <begin position="71"/>
        <end position="118"/>
    </location>
</feature>
<evidence type="ECO:0000259" key="9">
    <source>
        <dbReference type="PROSITE" id="PS51740"/>
    </source>
</evidence>
<dbReference type="Proteomes" id="UP000001936">
    <property type="component" value="Chromosome"/>
</dbReference>
<dbReference type="eggNOG" id="COG2001">
    <property type="taxonomic scope" value="Bacteria"/>
</dbReference>
<protein>
    <recommendedName>
        <fullName evidence="1 7">Transcriptional regulator MraZ</fullName>
    </recommendedName>
</protein>
<evidence type="ECO:0000256" key="1">
    <source>
        <dbReference type="ARBA" id="ARBA00013860"/>
    </source>
</evidence>
<keyword evidence="5 7" id="KW-0238">DNA-binding</keyword>
<dbReference type="PANTHER" id="PTHR34701:SF1">
    <property type="entry name" value="TRANSCRIPTIONAL REGULATOR MRAZ"/>
    <property type="match status" value="1"/>
</dbReference>
<dbReference type="SUPFAM" id="SSF89447">
    <property type="entry name" value="AbrB/MazE/MraZ-like"/>
    <property type="match status" value="1"/>
</dbReference>
<keyword evidence="11" id="KW-1185">Reference proteome</keyword>
<evidence type="ECO:0000256" key="2">
    <source>
        <dbReference type="ARBA" id="ARBA00022490"/>
    </source>
</evidence>
<evidence type="ECO:0000256" key="5">
    <source>
        <dbReference type="ARBA" id="ARBA00023125"/>
    </source>
</evidence>
<gene>
    <name evidence="7 10" type="primary">mraZ</name>
    <name evidence="10" type="ordered locus">RHE_CH02856</name>
</gene>
<dbReference type="GO" id="GO:0003700">
    <property type="term" value="F:DNA-binding transcription factor activity"/>
    <property type="evidence" value="ECO:0007669"/>
    <property type="project" value="UniProtKB-UniRule"/>
</dbReference>
<dbReference type="InterPro" id="IPR003444">
    <property type="entry name" value="MraZ"/>
</dbReference>
<evidence type="ECO:0000256" key="8">
    <source>
        <dbReference type="SAM" id="Phobius"/>
    </source>
</evidence>